<keyword evidence="5" id="KW-0238">DNA-binding</keyword>
<evidence type="ECO:0000256" key="4">
    <source>
        <dbReference type="ARBA" id="ARBA00022833"/>
    </source>
</evidence>
<evidence type="ECO:0000256" key="3">
    <source>
        <dbReference type="ARBA" id="ARBA00022771"/>
    </source>
</evidence>
<dbReference type="InterPro" id="IPR003656">
    <property type="entry name" value="Znf_BED"/>
</dbReference>
<feature type="domain" description="BED-type" evidence="8">
    <location>
        <begin position="3"/>
        <end position="59"/>
    </location>
</feature>
<reference evidence="9" key="1">
    <citation type="journal article" date="2023" name="Nat. Commun.">
        <title>Diploid and tetraploid genomes of Acorus and the evolution of monocots.</title>
        <authorList>
            <person name="Ma L."/>
            <person name="Liu K.W."/>
            <person name="Li Z."/>
            <person name="Hsiao Y.Y."/>
            <person name="Qi Y."/>
            <person name="Fu T."/>
            <person name="Tang G.D."/>
            <person name="Zhang D."/>
            <person name="Sun W.H."/>
            <person name="Liu D.K."/>
            <person name="Li Y."/>
            <person name="Chen G.Z."/>
            <person name="Liu X.D."/>
            <person name="Liao X.Y."/>
            <person name="Jiang Y.T."/>
            <person name="Yu X."/>
            <person name="Hao Y."/>
            <person name="Huang J."/>
            <person name="Zhao X.W."/>
            <person name="Ke S."/>
            <person name="Chen Y.Y."/>
            <person name="Wu W.L."/>
            <person name="Hsu J.L."/>
            <person name="Lin Y.F."/>
            <person name="Huang M.D."/>
            <person name="Li C.Y."/>
            <person name="Huang L."/>
            <person name="Wang Z.W."/>
            <person name="Zhao X."/>
            <person name="Zhong W.Y."/>
            <person name="Peng D.H."/>
            <person name="Ahmad S."/>
            <person name="Lan S."/>
            <person name="Zhang J.S."/>
            <person name="Tsai W.C."/>
            <person name="Van de Peer Y."/>
            <person name="Liu Z.J."/>
        </authorList>
    </citation>
    <scope>NUCLEOTIDE SEQUENCE</scope>
    <source>
        <strain evidence="9">SCP</strain>
    </source>
</reference>
<evidence type="ECO:0000256" key="5">
    <source>
        <dbReference type="ARBA" id="ARBA00023125"/>
    </source>
</evidence>
<dbReference type="Pfam" id="PF04937">
    <property type="entry name" value="DUF659"/>
    <property type="match status" value="1"/>
</dbReference>
<dbReference type="GO" id="GO:0046983">
    <property type="term" value="F:protein dimerization activity"/>
    <property type="evidence" value="ECO:0007669"/>
    <property type="project" value="InterPro"/>
</dbReference>
<dbReference type="EMBL" id="JAUJYN010000002">
    <property type="protein sequence ID" value="KAK1278784.1"/>
    <property type="molecule type" value="Genomic_DNA"/>
</dbReference>
<evidence type="ECO:0000256" key="2">
    <source>
        <dbReference type="ARBA" id="ARBA00022723"/>
    </source>
</evidence>
<organism evidence="9 10">
    <name type="scientific">Acorus gramineus</name>
    <name type="common">Dwarf sweet flag</name>
    <dbReference type="NCBI Taxonomy" id="55184"/>
    <lineage>
        <taxon>Eukaryota</taxon>
        <taxon>Viridiplantae</taxon>
        <taxon>Streptophyta</taxon>
        <taxon>Embryophyta</taxon>
        <taxon>Tracheophyta</taxon>
        <taxon>Spermatophyta</taxon>
        <taxon>Magnoliopsida</taxon>
        <taxon>Liliopsida</taxon>
        <taxon>Acoraceae</taxon>
        <taxon>Acorus</taxon>
    </lineage>
</organism>
<evidence type="ECO:0000256" key="6">
    <source>
        <dbReference type="ARBA" id="ARBA00023242"/>
    </source>
</evidence>
<dbReference type="PANTHER" id="PTHR32166">
    <property type="entry name" value="OSJNBA0013A04.12 PROTEIN"/>
    <property type="match status" value="1"/>
</dbReference>
<dbReference type="InterPro" id="IPR012337">
    <property type="entry name" value="RNaseH-like_sf"/>
</dbReference>
<sequence>MPKDKGKIWEHCERVGTGNKIKCKYCKEEFSCSIARMKFHLGGKVGKDIKVCNAVPDSVQTIARGLIEEAGKKGKKCGSENISSSSGLGSQTTNLIDLSVEEHDRQIRGVYQSTVSTLIRKKEKEAADLAIGRFFIANNIAFSVARSSEFINAIGAVANHGPGYKPPSSETIRTKLLCDLKEEATEYVNVIKSSWVETGCTIMSDGWKDQRNRNHINLLASSIKGTVFLCSETTEGKVKDAKYLADFILRGIDEHVGRENVVQVVTDNASNYNAAGYILEAQMPHVFKTNCTARCLDLILEDIDREILKVRVTIHKARDIKNFIYKSTHVLDCMRSFTKGKELKRPASTRFATNFLMLESIINLEQSLRFMVASNEWRALSQTKTVDGKEVSYIIQDTLFWEDGREIIAVIAPLVKVLRMVDSEGATLGYVYEAMDRAKEAISKYYDGVSVKYEPYWNIIDKRWADNLHHPIHAIAALLNPHLYYDKIVKHDEETSKGIAVVLQQMLTTEVEKGAFSSQMMDYIAFESNIFSSFGKLAIHSRHPSQWWKSVIVVDKFLEIRRIALRLLSQPCSASACERNWSAFEAAHTKKRNRLEPKTLNDLVFVRMNLHLKKTHTLQTDTLKPIYLDHINAFPNTEEDNLIIEEQGEEEINN</sequence>
<keyword evidence="6" id="KW-0539">Nucleus</keyword>
<keyword evidence="3 7" id="KW-0863">Zinc-finger</keyword>
<dbReference type="Pfam" id="PF05699">
    <property type="entry name" value="Dimer_Tnp_hAT"/>
    <property type="match status" value="1"/>
</dbReference>
<dbReference type="GO" id="GO:0005634">
    <property type="term" value="C:nucleus"/>
    <property type="evidence" value="ECO:0007669"/>
    <property type="project" value="UniProtKB-SubCell"/>
</dbReference>
<evidence type="ECO:0000259" key="8">
    <source>
        <dbReference type="PROSITE" id="PS50808"/>
    </source>
</evidence>
<evidence type="ECO:0000256" key="1">
    <source>
        <dbReference type="ARBA" id="ARBA00004123"/>
    </source>
</evidence>
<dbReference type="InterPro" id="IPR007021">
    <property type="entry name" value="DUF659"/>
</dbReference>
<evidence type="ECO:0000256" key="7">
    <source>
        <dbReference type="PROSITE-ProRule" id="PRU00027"/>
    </source>
</evidence>
<gene>
    <name evidence="9" type="ORF">QJS04_geneDACA014438</name>
</gene>
<dbReference type="AlphaFoldDB" id="A0AAV9BRH7"/>
<dbReference type="PANTHER" id="PTHR32166:SF123">
    <property type="entry name" value="BED-TYPE DOMAIN-CONTAINING PROTEIN"/>
    <property type="match status" value="1"/>
</dbReference>
<name>A0AAV9BRH7_ACOGR</name>
<dbReference type="InterPro" id="IPR008906">
    <property type="entry name" value="HATC_C_dom"/>
</dbReference>
<comment type="caution">
    <text evidence="9">The sequence shown here is derived from an EMBL/GenBank/DDBJ whole genome shotgun (WGS) entry which is preliminary data.</text>
</comment>
<accession>A0AAV9BRH7</accession>
<evidence type="ECO:0000313" key="9">
    <source>
        <dbReference type="EMBL" id="KAK1278784.1"/>
    </source>
</evidence>
<dbReference type="GO" id="GO:0008270">
    <property type="term" value="F:zinc ion binding"/>
    <property type="evidence" value="ECO:0007669"/>
    <property type="project" value="UniProtKB-KW"/>
</dbReference>
<reference evidence="9" key="2">
    <citation type="submission" date="2023-06" db="EMBL/GenBank/DDBJ databases">
        <authorList>
            <person name="Ma L."/>
            <person name="Liu K.-W."/>
            <person name="Li Z."/>
            <person name="Hsiao Y.-Y."/>
            <person name="Qi Y."/>
            <person name="Fu T."/>
            <person name="Tang G."/>
            <person name="Zhang D."/>
            <person name="Sun W.-H."/>
            <person name="Liu D.-K."/>
            <person name="Li Y."/>
            <person name="Chen G.-Z."/>
            <person name="Liu X.-D."/>
            <person name="Liao X.-Y."/>
            <person name="Jiang Y.-T."/>
            <person name="Yu X."/>
            <person name="Hao Y."/>
            <person name="Huang J."/>
            <person name="Zhao X.-W."/>
            <person name="Ke S."/>
            <person name="Chen Y.-Y."/>
            <person name="Wu W.-L."/>
            <person name="Hsu J.-L."/>
            <person name="Lin Y.-F."/>
            <person name="Huang M.-D."/>
            <person name="Li C.-Y."/>
            <person name="Huang L."/>
            <person name="Wang Z.-W."/>
            <person name="Zhao X."/>
            <person name="Zhong W.-Y."/>
            <person name="Peng D.-H."/>
            <person name="Ahmad S."/>
            <person name="Lan S."/>
            <person name="Zhang J.-S."/>
            <person name="Tsai W.-C."/>
            <person name="Van De Peer Y."/>
            <person name="Liu Z.-J."/>
        </authorList>
    </citation>
    <scope>NUCLEOTIDE SEQUENCE</scope>
    <source>
        <strain evidence="9">SCP</strain>
        <tissue evidence="9">Leaves</tissue>
    </source>
</reference>
<keyword evidence="4" id="KW-0862">Zinc</keyword>
<keyword evidence="10" id="KW-1185">Reference proteome</keyword>
<comment type="subcellular location">
    <subcellularLocation>
        <location evidence="1">Nucleus</location>
    </subcellularLocation>
</comment>
<proteinExistence type="predicted"/>
<protein>
    <recommendedName>
        <fullName evidence="8">BED-type domain-containing protein</fullName>
    </recommendedName>
</protein>
<keyword evidence="2" id="KW-0479">Metal-binding</keyword>
<evidence type="ECO:0000313" key="10">
    <source>
        <dbReference type="Proteomes" id="UP001179952"/>
    </source>
</evidence>
<dbReference type="GO" id="GO:0003677">
    <property type="term" value="F:DNA binding"/>
    <property type="evidence" value="ECO:0007669"/>
    <property type="project" value="UniProtKB-KW"/>
</dbReference>
<dbReference type="SUPFAM" id="SSF53098">
    <property type="entry name" value="Ribonuclease H-like"/>
    <property type="match status" value="1"/>
</dbReference>
<dbReference type="PROSITE" id="PS50808">
    <property type="entry name" value="ZF_BED"/>
    <property type="match status" value="1"/>
</dbReference>
<dbReference type="Proteomes" id="UP001179952">
    <property type="component" value="Unassembled WGS sequence"/>
</dbReference>